<evidence type="ECO:0000256" key="5">
    <source>
        <dbReference type="SAM" id="Phobius"/>
    </source>
</evidence>
<keyword evidence="3 4" id="KW-0620">Polyamine biosynthesis</keyword>
<feature type="transmembrane region" description="Helical" evidence="5">
    <location>
        <begin position="290"/>
        <end position="311"/>
    </location>
</feature>
<accession>A0A419F6B4</accession>
<dbReference type="SUPFAM" id="SSF53335">
    <property type="entry name" value="S-adenosyl-L-methionine-dependent methyltransferases"/>
    <property type="match status" value="1"/>
</dbReference>
<evidence type="ECO:0000313" key="7">
    <source>
        <dbReference type="EMBL" id="RJP74044.1"/>
    </source>
</evidence>
<feature type="transmembrane region" description="Helical" evidence="5">
    <location>
        <begin position="157"/>
        <end position="181"/>
    </location>
</feature>
<keyword evidence="2 4" id="KW-0808">Transferase</keyword>
<comment type="similarity">
    <text evidence="1">Belongs to the spermidine/spermine synthase family.</text>
</comment>
<dbReference type="GO" id="GO:0006596">
    <property type="term" value="P:polyamine biosynthetic process"/>
    <property type="evidence" value="ECO:0007669"/>
    <property type="project" value="UniProtKB-UniRule"/>
</dbReference>
<dbReference type="NCBIfam" id="NF037959">
    <property type="entry name" value="MFS_SpdSyn"/>
    <property type="match status" value="2"/>
</dbReference>
<feature type="transmembrane region" description="Helical" evidence="5">
    <location>
        <begin position="227"/>
        <end position="247"/>
    </location>
</feature>
<feature type="transmembrane region" description="Helical" evidence="5">
    <location>
        <begin position="403"/>
        <end position="421"/>
    </location>
</feature>
<proteinExistence type="inferred from homology"/>
<sequence length="770" mass="86071">MNTWKTRVLLLVLFFTSLSSLVYELVWTRKLLLIFGTSALAVSTVLSVFMAGLAFGSYCGGKLIERSERPYRFLALLQLLIGTSCLVTLFLIDGIKYLYLSLFNFFGEVNFLFNIAQFILSTVILFLPTFLIGSAFPTIVKLYYHEKEAVGESVSTCYATDTLGSALGVLLVGFYSIWTIGLFKTSLAASVINILMGLLVVASFGAAGTLESRVAPAEAAHPITDRLILVLFFFSGFAALMLENVWIRFFDLIYGNSIISFSIVVASFLMGLGLGSFLARFLLLRVRDNIFLFALIELLIGMSSLAVLLVFPYLESMFLALFFSIRQYSWFIFLLGVSSILTLMFPTCLMGMTLPVLSTVYVDGKTIGSDVGRLFAVNSFGAILGSFLTGFIFVYFLGLNNTAVMAALIYISIAVVFVVVYKKSRVKSILGCLVALAVGVLGLFHFFFQADYLYNGAYYHGVKFRNEQEYFEHKRRSKPLFVKQSPYSFVSVVESHGAIYVKINGRSEASVYDSTQYLMAHLALLYHKNPRSVVNVGHGGGYTLKTITLYPEIESIDNVEIDKVIIAADKYVTDNGDPLSDPRVNLVIADARNYLFGSPKKYDVIMTEASHVWANPYFFTKEFYRIAGARLNEGGIYSIWLPFYEMTEYDYASVLNTIRSAFPYIAQFYLRDTGAVIILASASQLDIPDGLVRERLEVPAIRANLDMVKQLSKQMGVSNESFIKGLYYSNEAVEQQLVKIAGTVKAINTDDLPILEFNTLRNRYSKFRKD</sequence>
<reference evidence="7 8" key="1">
    <citation type="journal article" date="2017" name="ISME J.">
        <title>Energy and carbon metabolisms in a deep terrestrial subsurface fluid microbial community.</title>
        <authorList>
            <person name="Momper L."/>
            <person name="Jungbluth S.P."/>
            <person name="Lee M.D."/>
            <person name="Amend J.P."/>
        </authorList>
    </citation>
    <scope>NUCLEOTIDE SEQUENCE [LARGE SCALE GENOMIC DNA]</scope>
    <source>
        <strain evidence="7">SURF_17</strain>
    </source>
</reference>
<dbReference type="Proteomes" id="UP000285961">
    <property type="component" value="Unassembled WGS sequence"/>
</dbReference>
<keyword evidence="5" id="KW-0812">Transmembrane</keyword>
<feature type="transmembrane region" description="Helical" evidence="5">
    <location>
        <begin position="253"/>
        <end position="278"/>
    </location>
</feature>
<name>A0A419F6B4_9BACT</name>
<dbReference type="EMBL" id="QZKI01000021">
    <property type="protein sequence ID" value="RJP74044.1"/>
    <property type="molecule type" value="Genomic_DNA"/>
</dbReference>
<evidence type="ECO:0000256" key="2">
    <source>
        <dbReference type="ARBA" id="ARBA00022679"/>
    </source>
</evidence>
<feature type="transmembrane region" description="Helical" evidence="5">
    <location>
        <begin position="374"/>
        <end position="397"/>
    </location>
</feature>
<dbReference type="InterPro" id="IPR030374">
    <property type="entry name" value="PABS"/>
</dbReference>
<dbReference type="InterPro" id="IPR036259">
    <property type="entry name" value="MFS_trans_sf"/>
</dbReference>
<keyword evidence="5" id="KW-0472">Membrane</keyword>
<gene>
    <name evidence="7" type="ORF">C4532_03355</name>
</gene>
<dbReference type="SUPFAM" id="SSF103473">
    <property type="entry name" value="MFS general substrate transporter"/>
    <property type="match status" value="1"/>
</dbReference>
<dbReference type="InterPro" id="IPR029063">
    <property type="entry name" value="SAM-dependent_MTases_sf"/>
</dbReference>
<feature type="transmembrane region" description="Helical" evidence="5">
    <location>
        <begin position="187"/>
        <end position="207"/>
    </location>
</feature>
<evidence type="ECO:0000256" key="3">
    <source>
        <dbReference type="ARBA" id="ARBA00023115"/>
    </source>
</evidence>
<feature type="transmembrane region" description="Helical" evidence="5">
    <location>
        <begin position="71"/>
        <end position="92"/>
    </location>
</feature>
<feature type="transmembrane region" description="Helical" evidence="5">
    <location>
        <begin position="32"/>
        <end position="59"/>
    </location>
</feature>
<dbReference type="PROSITE" id="PS51006">
    <property type="entry name" value="PABS_2"/>
    <property type="match status" value="1"/>
</dbReference>
<dbReference type="AlphaFoldDB" id="A0A419F6B4"/>
<evidence type="ECO:0000256" key="4">
    <source>
        <dbReference type="PROSITE-ProRule" id="PRU00354"/>
    </source>
</evidence>
<feature type="transmembrane region" description="Helical" evidence="5">
    <location>
        <begin position="331"/>
        <end position="362"/>
    </location>
</feature>
<protein>
    <recommendedName>
        <fullName evidence="6">PABS domain-containing protein</fullName>
    </recommendedName>
</protein>
<dbReference type="Pfam" id="PF01564">
    <property type="entry name" value="Spermine_synth"/>
    <property type="match status" value="1"/>
</dbReference>
<dbReference type="CDD" id="cd02440">
    <property type="entry name" value="AdoMet_MTases"/>
    <property type="match status" value="1"/>
</dbReference>
<evidence type="ECO:0000259" key="6">
    <source>
        <dbReference type="PROSITE" id="PS51006"/>
    </source>
</evidence>
<evidence type="ECO:0000256" key="1">
    <source>
        <dbReference type="ARBA" id="ARBA00007867"/>
    </source>
</evidence>
<feature type="transmembrane region" description="Helical" evidence="5">
    <location>
        <begin position="428"/>
        <end position="448"/>
    </location>
</feature>
<dbReference type="PANTHER" id="PTHR43317">
    <property type="entry name" value="THERMOSPERMINE SYNTHASE ACAULIS5"/>
    <property type="match status" value="1"/>
</dbReference>
<comment type="caution">
    <text evidence="4">Lacks conserved residue(s) required for the propagation of feature annotation.</text>
</comment>
<dbReference type="PANTHER" id="PTHR43317:SF1">
    <property type="entry name" value="THERMOSPERMINE SYNTHASE ACAULIS5"/>
    <property type="match status" value="1"/>
</dbReference>
<feature type="transmembrane region" description="Helical" evidence="5">
    <location>
        <begin position="112"/>
        <end position="136"/>
    </location>
</feature>
<comment type="caution">
    <text evidence="7">The sequence shown here is derived from an EMBL/GenBank/DDBJ whole genome shotgun (WGS) entry which is preliminary data.</text>
</comment>
<feature type="domain" description="PABS" evidence="6">
    <location>
        <begin position="461"/>
        <end position="684"/>
    </location>
</feature>
<evidence type="ECO:0000313" key="8">
    <source>
        <dbReference type="Proteomes" id="UP000285961"/>
    </source>
</evidence>
<dbReference type="Gene3D" id="3.40.50.150">
    <property type="entry name" value="Vaccinia Virus protein VP39"/>
    <property type="match status" value="1"/>
</dbReference>
<organism evidence="7 8">
    <name type="scientific">Candidatus Abyssobacteria bacterium SURF_17</name>
    <dbReference type="NCBI Taxonomy" id="2093361"/>
    <lineage>
        <taxon>Bacteria</taxon>
        <taxon>Pseudomonadati</taxon>
        <taxon>Candidatus Hydrogenedentota</taxon>
        <taxon>Candidatus Abyssobacteria</taxon>
    </lineage>
</organism>
<keyword evidence="5" id="KW-1133">Transmembrane helix</keyword>
<dbReference type="GO" id="GO:0016740">
    <property type="term" value="F:transferase activity"/>
    <property type="evidence" value="ECO:0007669"/>
    <property type="project" value="UniProtKB-UniRule"/>
</dbReference>